<protein>
    <submittedName>
        <fullName evidence="2">Uncharacterized protein</fullName>
    </submittedName>
</protein>
<accession>A0ABU7PYM1</accession>
<dbReference type="RefSeq" id="WP_330810385.1">
    <property type="nucleotide sequence ID" value="NZ_JAZBJO010000011.1"/>
</dbReference>
<evidence type="ECO:0000313" key="2">
    <source>
        <dbReference type="EMBL" id="MEE4594212.1"/>
    </source>
</evidence>
<feature type="region of interest" description="Disordered" evidence="1">
    <location>
        <begin position="93"/>
        <end position="114"/>
    </location>
</feature>
<keyword evidence="3" id="KW-1185">Reference proteome</keyword>
<dbReference type="Proteomes" id="UP001354709">
    <property type="component" value="Unassembled WGS sequence"/>
</dbReference>
<gene>
    <name evidence="2" type="ORF">V2J94_20375</name>
</gene>
<organism evidence="2 3">
    <name type="scientific">Streptomyces asiaticus subsp. ignotus</name>
    <dbReference type="NCBI Taxonomy" id="3098222"/>
    <lineage>
        <taxon>Bacteria</taxon>
        <taxon>Bacillati</taxon>
        <taxon>Actinomycetota</taxon>
        <taxon>Actinomycetes</taxon>
        <taxon>Kitasatosporales</taxon>
        <taxon>Streptomycetaceae</taxon>
        <taxon>Streptomyces</taxon>
        <taxon>Streptomyces violaceusniger group</taxon>
    </lineage>
</organism>
<proteinExistence type="predicted"/>
<reference evidence="2 3" key="1">
    <citation type="submission" date="2023-11" db="EMBL/GenBank/DDBJ databases">
        <title>30 novel species of actinomycetes from the DSMZ collection.</title>
        <authorList>
            <person name="Nouioui I."/>
        </authorList>
    </citation>
    <scope>NUCLEOTIDE SEQUENCE [LARGE SCALE GENOMIC DNA]</scope>
    <source>
        <strain evidence="2 3">DSM 41524</strain>
    </source>
</reference>
<evidence type="ECO:0000256" key="1">
    <source>
        <dbReference type="SAM" id="MobiDB-lite"/>
    </source>
</evidence>
<name>A0ABU7PYM1_9ACTN</name>
<comment type="caution">
    <text evidence="2">The sequence shown here is derived from an EMBL/GenBank/DDBJ whole genome shotgun (WGS) entry which is preliminary data.</text>
</comment>
<dbReference type="EMBL" id="JAZBJO010000011">
    <property type="protein sequence ID" value="MEE4594212.1"/>
    <property type="molecule type" value="Genomic_DNA"/>
</dbReference>
<evidence type="ECO:0000313" key="3">
    <source>
        <dbReference type="Proteomes" id="UP001354709"/>
    </source>
</evidence>
<sequence length="466" mass="51860">MTGDRAGAQKDFNEATAAWFQIVDEFSAQMFSLLHISDTLIPEMMKRERGVVNSLLDSYDSLLSGDDRDEFKQAVNWFGATLGEIVDRIEERRDAEERAAVKDSSGKEDGDPRELSFRINSKNVSTAFGQMIYESTMHAKAGPRDHTLRKSLIVSAASAFEILFGKLAKRVYAVNKAALNDSEYTFSLQQLAEFSSLEEARQYLVERRVSALLRESLDGWDKWLGKSVKGVSMAGLPLDWVATREVFARRNLVVHNGGEVNHIYMDVMSNLDGVRCGSLNIGSVLKIDREYFAQATQNIFSLGMLLAIDVARKLHRDQSEAFLGLLLRNAESAARRHLWVATVALSRYLLNNNPNRSGKIRAQVLNWVARKEQSGVEEIRGEVAAWDVSGLSDEYSHYKRVLIGEKGKAINDVEKLISSGKLSIVEVATHPIYADLVNELPSMAVEAELPELDSPASQAVDKGGEQ</sequence>